<accession>A0A2S7DDU4</accession>
<dbReference type="PROSITE" id="PS51755">
    <property type="entry name" value="OMPR_PHOB"/>
    <property type="match status" value="1"/>
</dbReference>
<dbReference type="InterPro" id="IPR036388">
    <property type="entry name" value="WH-like_DNA-bd_sf"/>
</dbReference>
<keyword evidence="4" id="KW-0902">Two-component regulatory system</keyword>
<dbReference type="Pfam" id="PF00486">
    <property type="entry name" value="Trans_reg_C"/>
    <property type="match status" value="1"/>
</dbReference>
<dbReference type="PROSITE" id="PS50110">
    <property type="entry name" value="RESPONSE_REGULATORY"/>
    <property type="match status" value="1"/>
</dbReference>
<dbReference type="Pfam" id="PF00072">
    <property type="entry name" value="Response_reg"/>
    <property type="match status" value="1"/>
</dbReference>
<evidence type="ECO:0000256" key="9">
    <source>
        <dbReference type="PROSITE-ProRule" id="PRU01091"/>
    </source>
</evidence>
<feature type="DNA-binding region" description="OmpR/PhoB-type" evidence="9">
    <location>
        <begin position="124"/>
        <end position="218"/>
    </location>
</feature>
<dbReference type="OrthoDB" id="9802426at2"/>
<keyword evidence="15" id="KW-1185">Reference proteome</keyword>
<dbReference type="GO" id="GO:0006355">
    <property type="term" value="P:regulation of DNA-templated transcription"/>
    <property type="evidence" value="ECO:0007669"/>
    <property type="project" value="InterPro"/>
</dbReference>
<evidence type="ECO:0000256" key="1">
    <source>
        <dbReference type="ARBA" id="ARBA00004496"/>
    </source>
</evidence>
<dbReference type="Proteomes" id="UP000239865">
    <property type="component" value="Unassembled WGS sequence"/>
</dbReference>
<dbReference type="EMBL" id="MDEH01000007">
    <property type="protein sequence ID" value="PPU71960.1"/>
    <property type="molecule type" value="Genomic_DNA"/>
</dbReference>
<evidence type="ECO:0000313" key="15">
    <source>
        <dbReference type="Proteomes" id="UP001430396"/>
    </source>
</evidence>
<name>A0A2S7DDU4_9XANT</name>
<organism evidence="13 14">
    <name type="scientific">Xanthomonas melonis</name>
    <dbReference type="NCBI Taxonomy" id="56456"/>
    <lineage>
        <taxon>Bacteria</taxon>
        <taxon>Pseudomonadati</taxon>
        <taxon>Pseudomonadota</taxon>
        <taxon>Gammaproteobacteria</taxon>
        <taxon>Lysobacterales</taxon>
        <taxon>Lysobacteraceae</taxon>
        <taxon>Xanthomonas</taxon>
    </lineage>
</organism>
<feature type="domain" description="Response regulatory" evidence="10">
    <location>
        <begin position="2"/>
        <end position="116"/>
    </location>
</feature>
<proteinExistence type="predicted"/>
<evidence type="ECO:0000256" key="5">
    <source>
        <dbReference type="ARBA" id="ARBA00023015"/>
    </source>
</evidence>
<evidence type="ECO:0000259" key="10">
    <source>
        <dbReference type="PROSITE" id="PS50110"/>
    </source>
</evidence>
<dbReference type="Gene3D" id="3.40.50.2300">
    <property type="match status" value="1"/>
</dbReference>
<dbReference type="CDD" id="cd17624">
    <property type="entry name" value="REC_OmpR_PmrA-like"/>
    <property type="match status" value="1"/>
</dbReference>
<reference evidence="13 14" key="1">
    <citation type="submission" date="2016-08" db="EMBL/GenBank/DDBJ databases">
        <authorList>
            <person name="Seilhamer J.J."/>
        </authorList>
    </citation>
    <scope>NUCLEOTIDE SEQUENCE [LARGE SCALE GENOMIC DNA]</scope>
    <source>
        <strain evidence="13 14">CFBP4644</strain>
    </source>
</reference>
<dbReference type="PANTHER" id="PTHR48111:SF35">
    <property type="entry name" value="TRANSCRIPTIONAL REGULATORY PROTEIN QSEB"/>
    <property type="match status" value="1"/>
</dbReference>
<dbReference type="SMART" id="SM00448">
    <property type="entry name" value="REC"/>
    <property type="match status" value="1"/>
</dbReference>
<keyword evidence="6 9" id="KW-0238">DNA-binding</keyword>
<keyword evidence="5" id="KW-0805">Transcription regulation</keyword>
<dbReference type="GO" id="GO:0032993">
    <property type="term" value="C:protein-DNA complex"/>
    <property type="evidence" value="ECO:0007669"/>
    <property type="project" value="TreeGrafter"/>
</dbReference>
<dbReference type="SMART" id="SM00862">
    <property type="entry name" value="Trans_reg_C"/>
    <property type="match status" value="1"/>
</dbReference>
<dbReference type="InterPro" id="IPR001867">
    <property type="entry name" value="OmpR/PhoB-type_DNA-bd"/>
</dbReference>
<dbReference type="RefSeq" id="WP_104587665.1">
    <property type="nucleotide sequence ID" value="NZ_JAFFQI010000180.1"/>
</dbReference>
<dbReference type="GO" id="GO:0000976">
    <property type="term" value="F:transcription cis-regulatory region binding"/>
    <property type="evidence" value="ECO:0007669"/>
    <property type="project" value="TreeGrafter"/>
</dbReference>
<keyword evidence="3 8" id="KW-0597">Phosphoprotein</keyword>
<evidence type="ECO:0000259" key="11">
    <source>
        <dbReference type="PROSITE" id="PS51755"/>
    </source>
</evidence>
<gene>
    <name evidence="12" type="ORF">JWH11_04485</name>
    <name evidence="13" type="ORF">XmelCFBP4644_13100</name>
</gene>
<keyword evidence="2" id="KW-0963">Cytoplasm</keyword>
<dbReference type="SUPFAM" id="SSF46894">
    <property type="entry name" value="C-terminal effector domain of the bipartite response regulators"/>
    <property type="match status" value="1"/>
</dbReference>
<evidence type="ECO:0000256" key="4">
    <source>
        <dbReference type="ARBA" id="ARBA00023012"/>
    </source>
</evidence>
<protein>
    <submittedName>
        <fullName evidence="13">DNA-binding response regulator</fullName>
    </submittedName>
    <submittedName>
        <fullName evidence="12">Response regulator transcription factor</fullName>
    </submittedName>
</protein>
<dbReference type="SUPFAM" id="SSF52172">
    <property type="entry name" value="CheY-like"/>
    <property type="match status" value="1"/>
</dbReference>
<dbReference type="GO" id="GO:0000156">
    <property type="term" value="F:phosphorelay response regulator activity"/>
    <property type="evidence" value="ECO:0007669"/>
    <property type="project" value="TreeGrafter"/>
</dbReference>
<dbReference type="InterPro" id="IPR001789">
    <property type="entry name" value="Sig_transdc_resp-reg_receiver"/>
</dbReference>
<comment type="caution">
    <text evidence="13">The sequence shown here is derived from an EMBL/GenBank/DDBJ whole genome shotgun (WGS) entry which is preliminary data.</text>
</comment>
<evidence type="ECO:0000313" key="12">
    <source>
        <dbReference type="EMBL" id="MCD0265702.1"/>
    </source>
</evidence>
<dbReference type="Gene3D" id="6.10.250.690">
    <property type="match status" value="1"/>
</dbReference>
<evidence type="ECO:0000313" key="13">
    <source>
        <dbReference type="EMBL" id="PPU71960.1"/>
    </source>
</evidence>
<dbReference type="CDD" id="cd00383">
    <property type="entry name" value="trans_reg_C"/>
    <property type="match status" value="1"/>
</dbReference>
<dbReference type="Proteomes" id="UP001430396">
    <property type="component" value="Unassembled WGS sequence"/>
</dbReference>
<sequence length="221" mass="24213">MHLLLVEDDTMLANAICEGVRQQRWTIDHVDNASAAKTALVDHRYTAVLLDIGLPGESGLAVLRFLRGHYDATAVIALTARGQLTDRIRGLDAGADDYLVKPFQFDELMARLRAVIRRSQGRVVPLLGQGDVSVDPSSCKVTKAGKWVALSVHEYRLLLALMERAGRVVTKDQLEEAVYGGPSEGGSNMIAVYVHQLRRKLGDELISTVYGQGYMIGKAPE</sequence>
<feature type="modified residue" description="4-aspartylphosphate" evidence="8">
    <location>
        <position position="51"/>
    </location>
</feature>
<evidence type="ECO:0000256" key="3">
    <source>
        <dbReference type="ARBA" id="ARBA00022553"/>
    </source>
</evidence>
<evidence type="ECO:0000256" key="6">
    <source>
        <dbReference type="ARBA" id="ARBA00023125"/>
    </source>
</evidence>
<feature type="domain" description="OmpR/PhoB-type" evidence="11">
    <location>
        <begin position="124"/>
        <end position="218"/>
    </location>
</feature>
<dbReference type="InterPro" id="IPR016032">
    <property type="entry name" value="Sig_transdc_resp-reg_C-effctor"/>
</dbReference>
<evidence type="ECO:0000256" key="2">
    <source>
        <dbReference type="ARBA" id="ARBA00022490"/>
    </source>
</evidence>
<comment type="subcellular location">
    <subcellularLocation>
        <location evidence="1">Cytoplasm</location>
    </subcellularLocation>
</comment>
<evidence type="ECO:0000256" key="7">
    <source>
        <dbReference type="ARBA" id="ARBA00023163"/>
    </source>
</evidence>
<dbReference type="GO" id="GO:0005829">
    <property type="term" value="C:cytosol"/>
    <property type="evidence" value="ECO:0007669"/>
    <property type="project" value="TreeGrafter"/>
</dbReference>
<reference evidence="12" key="2">
    <citation type="submission" date="2021-02" db="EMBL/GenBank/DDBJ databases">
        <title>Copper resistance gene diversity in local Xanthomonas species at agrochemical polluted sites in Trinidad, Trinidad and Tobago.</title>
        <authorList>
            <person name="Ramnarine S.D.B.J."/>
            <person name="Ramsubhag A."/>
            <person name="Jayaraman J."/>
        </authorList>
    </citation>
    <scope>NUCLEOTIDE SEQUENCE</scope>
    <source>
        <strain evidence="12">CaNP6A</strain>
    </source>
</reference>
<dbReference type="EMBL" id="JAFFQI010000180">
    <property type="protein sequence ID" value="MCD0265702.1"/>
    <property type="molecule type" value="Genomic_DNA"/>
</dbReference>
<dbReference type="PANTHER" id="PTHR48111">
    <property type="entry name" value="REGULATOR OF RPOS"/>
    <property type="match status" value="1"/>
</dbReference>
<keyword evidence="7" id="KW-0804">Transcription</keyword>
<dbReference type="AlphaFoldDB" id="A0A2S7DDU4"/>
<evidence type="ECO:0000313" key="14">
    <source>
        <dbReference type="Proteomes" id="UP000239865"/>
    </source>
</evidence>
<dbReference type="InterPro" id="IPR039420">
    <property type="entry name" value="WalR-like"/>
</dbReference>
<evidence type="ECO:0000256" key="8">
    <source>
        <dbReference type="PROSITE-ProRule" id="PRU00169"/>
    </source>
</evidence>
<dbReference type="InterPro" id="IPR011006">
    <property type="entry name" value="CheY-like_superfamily"/>
</dbReference>
<dbReference type="Gene3D" id="1.10.10.10">
    <property type="entry name" value="Winged helix-like DNA-binding domain superfamily/Winged helix DNA-binding domain"/>
    <property type="match status" value="1"/>
</dbReference>